<dbReference type="InterPro" id="IPR043148">
    <property type="entry name" value="TagF_C"/>
</dbReference>
<dbReference type="Proteomes" id="UP000829494">
    <property type="component" value="Chromosome"/>
</dbReference>
<feature type="region of interest" description="Disordered" evidence="1">
    <location>
        <begin position="1"/>
        <end position="43"/>
    </location>
</feature>
<reference evidence="2 3" key="1">
    <citation type="submission" date="2022-03" db="EMBL/GenBank/DDBJ databases">
        <title>Complete genome of Streptomyces rimosus ssp. rimosus R7 (=ATCC 10970).</title>
        <authorList>
            <person name="Beganovic S."/>
            <person name="Ruckert C."/>
            <person name="Busche T."/>
            <person name="Kalinowski J."/>
            <person name="Wittmann C."/>
        </authorList>
    </citation>
    <scope>NUCLEOTIDE SEQUENCE [LARGE SCALE GENOMIC DNA]</scope>
    <source>
        <strain evidence="2 3">R7</strain>
    </source>
</reference>
<evidence type="ECO:0000313" key="2">
    <source>
        <dbReference type="EMBL" id="UNZ03085.1"/>
    </source>
</evidence>
<evidence type="ECO:0008006" key="4">
    <source>
        <dbReference type="Google" id="ProtNLM"/>
    </source>
</evidence>
<proteinExistence type="predicted"/>
<name>A0ABY3YZF1_STRRM</name>
<gene>
    <name evidence="2" type="ORF">SRIMR7_13095</name>
</gene>
<accession>A0ABY3YZF1</accession>
<evidence type="ECO:0000256" key="1">
    <source>
        <dbReference type="SAM" id="MobiDB-lite"/>
    </source>
</evidence>
<dbReference type="SUPFAM" id="SSF53756">
    <property type="entry name" value="UDP-Glycosyltransferase/glycogen phosphorylase"/>
    <property type="match status" value="1"/>
</dbReference>
<feature type="region of interest" description="Disordered" evidence="1">
    <location>
        <begin position="422"/>
        <end position="442"/>
    </location>
</feature>
<protein>
    <recommendedName>
        <fullName evidence="4">CDP-glycerol:poly(Glycerophosphate) glycerophosphotransferase</fullName>
    </recommendedName>
</protein>
<sequence>MSVTDFTATAGRVAPEQERPADRPVAVRSGPAPRAAVRRDPDQWPTVSGTKRVLVIVHTEVYGRRLLDLLPLLESDLRVEVAFTVPPHAFNAGARRLLRALGATVVPWETAVRTDFDLALAAGSQGMEQVRAPLIRISHGAGHLSLARVADGVRSGRRGPGGITGRRYLMWGGRVVPRAVTLAHRDDLAELARWCPEALPAAEVVGDPCHDRIRASLPLRRRYRSALGLRRGRKLVLVTSTWGRRSAFNRLDALLPRLLSELPRDTYRTALLVHPNVWSRYGHWQLRAWLAGCRRAGLHVLPPDADWRPPLIAADWIIGDYGSVTLYGAMSGAPILLNRFPHEDANPASPGVELALTAPALSPAHPLEAQLRYAAQEYRPEDYARIAARITSEPGHCHRNFRRLMYRVLGLGQPACPPVTPPLPMPAPLDPAGAGGDAEVSA</sequence>
<organism evidence="2 3">
    <name type="scientific">Streptomyces rimosus subsp. rimosus</name>
    <dbReference type="NCBI Taxonomy" id="132474"/>
    <lineage>
        <taxon>Bacteria</taxon>
        <taxon>Bacillati</taxon>
        <taxon>Actinomycetota</taxon>
        <taxon>Actinomycetes</taxon>
        <taxon>Kitasatosporales</taxon>
        <taxon>Streptomycetaceae</taxon>
        <taxon>Streptomyces</taxon>
    </lineage>
</organism>
<dbReference type="GeneID" id="66857820"/>
<dbReference type="EMBL" id="CP094298">
    <property type="protein sequence ID" value="UNZ03085.1"/>
    <property type="molecule type" value="Genomic_DNA"/>
</dbReference>
<dbReference type="Gene3D" id="3.40.50.12580">
    <property type="match status" value="1"/>
</dbReference>
<evidence type="ECO:0000313" key="3">
    <source>
        <dbReference type="Proteomes" id="UP000829494"/>
    </source>
</evidence>
<dbReference type="RefSeq" id="WP_003984584.1">
    <property type="nucleotide sequence ID" value="NZ_CP043497.1"/>
</dbReference>
<keyword evidence="3" id="KW-1185">Reference proteome</keyword>